<dbReference type="Pfam" id="PF02042">
    <property type="entry name" value="RWP-RK"/>
    <property type="match status" value="1"/>
</dbReference>
<keyword evidence="5" id="KW-0804">Transcription</keyword>
<keyword evidence="2" id="KW-0805">Transcription regulation</keyword>
<evidence type="ECO:0000313" key="9">
    <source>
        <dbReference type="Proteomes" id="UP001415857"/>
    </source>
</evidence>
<organism evidence="8 9">
    <name type="scientific">Liquidambar formosana</name>
    <name type="common">Formosan gum</name>
    <dbReference type="NCBI Taxonomy" id="63359"/>
    <lineage>
        <taxon>Eukaryota</taxon>
        <taxon>Viridiplantae</taxon>
        <taxon>Streptophyta</taxon>
        <taxon>Embryophyta</taxon>
        <taxon>Tracheophyta</taxon>
        <taxon>Spermatophyta</taxon>
        <taxon>Magnoliopsida</taxon>
        <taxon>eudicotyledons</taxon>
        <taxon>Gunneridae</taxon>
        <taxon>Pentapetalae</taxon>
        <taxon>Saxifragales</taxon>
        <taxon>Altingiaceae</taxon>
        <taxon>Liquidambar</taxon>
    </lineage>
</organism>
<evidence type="ECO:0000256" key="1">
    <source>
        <dbReference type="ARBA" id="ARBA00004049"/>
    </source>
</evidence>
<dbReference type="PROSITE" id="PS51519">
    <property type="entry name" value="RWP_RK"/>
    <property type="match status" value="1"/>
</dbReference>
<dbReference type="GO" id="GO:0003700">
    <property type="term" value="F:DNA-binding transcription factor activity"/>
    <property type="evidence" value="ECO:0007669"/>
    <property type="project" value="InterPro"/>
</dbReference>
<dbReference type="PANTHER" id="PTHR46373:SF2">
    <property type="entry name" value="RWP-RK DOMAIN-CONTAINING PROTEIN"/>
    <property type="match status" value="1"/>
</dbReference>
<dbReference type="EMBL" id="JBBPBK010000001">
    <property type="protein sequence ID" value="KAK9293217.1"/>
    <property type="molecule type" value="Genomic_DNA"/>
</dbReference>
<evidence type="ECO:0000313" key="8">
    <source>
        <dbReference type="EMBL" id="KAK9293217.1"/>
    </source>
</evidence>
<comment type="caution">
    <text evidence="8">The sequence shown here is derived from an EMBL/GenBank/DDBJ whole genome shotgun (WGS) entry which is preliminary data.</text>
</comment>
<keyword evidence="3" id="KW-0175">Coiled coil</keyword>
<dbReference type="InterPro" id="IPR003035">
    <property type="entry name" value="RWP-RK_dom"/>
</dbReference>
<proteinExistence type="predicted"/>
<gene>
    <name evidence="8" type="ORF">L1049_021206</name>
</gene>
<dbReference type="PANTHER" id="PTHR46373">
    <property type="entry name" value="PROTEIN RKD4"/>
    <property type="match status" value="1"/>
</dbReference>
<name>A0AAP0SAB1_LIQFO</name>
<evidence type="ECO:0000256" key="4">
    <source>
        <dbReference type="ARBA" id="ARBA00023125"/>
    </source>
</evidence>
<accession>A0AAP0SAB1</accession>
<evidence type="ECO:0000256" key="5">
    <source>
        <dbReference type="ARBA" id="ARBA00023163"/>
    </source>
</evidence>
<dbReference type="GO" id="GO:0003677">
    <property type="term" value="F:DNA binding"/>
    <property type="evidence" value="ECO:0007669"/>
    <property type="project" value="UniProtKB-KW"/>
</dbReference>
<dbReference type="InterPro" id="IPR044607">
    <property type="entry name" value="RKD-like"/>
</dbReference>
<evidence type="ECO:0000256" key="3">
    <source>
        <dbReference type="ARBA" id="ARBA00023054"/>
    </source>
</evidence>
<dbReference type="AlphaFoldDB" id="A0AAP0SAB1"/>
<dbReference type="Proteomes" id="UP001415857">
    <property type="component" value="Unassembled WGS sequence"/>
</dbReference>
<keyword evidence="4" id="KW-0238">DNA-binding</keyword>
<feature type="domain" description="RWP-RK" evidence="7">
    <location>
        <begin position="31"/>
        <end position="114"/>
    </location>
</feature>
<comment type="function">
    <text evidence="1">Putative transcription factor.</text>
</comment>
<protein>
    <recommendedName>
        <fullName evidence="7">RWP-RK domain-containing protein</fullName>
    </recommendedName>
</protein>
<evidence type="ECO:0000259" key="7">
    <source>
        <dbReference type="PROSITE" id="PS51519"/>
    </source>
</evidence>
<keyword evidence="9" id="KW-1185">Reference proteome</keyword>
<keyword evidence="6" id="KW-0539">Nucleus</keyword>
<reference evidence="8 9" key="1">
    <citation type="journal article" date="2024" name="Plant J.">
        <title>Genome sequences and population genomics reveal climatic adaptation and genomic divergence between two closely related sweetgum species.</title>
        <authorList>
            <person name="Xu W.Q."/>
            <person name="Ren C.Q."/>
            <person name="Zhang X.Y."/>
            <person name="Comes H.P."/>
            <person name="Liu X.H."/>
            <person name="Li Y.G."/>
            <person name="Kettle C.J."/>
            <person name="Jalonen R."/>
            <person name="Gaisberger H."/>
            <person name="Ma Y.Z."/>
            <person name="Qiu Y.X."/>
        </authorList>
    </citation>
    <scope>NUCLEOTIDE SEQUENCE [LARGE SCALE GENOMIC DNA]</scope>
    <source>
        <strain evidence="8">Hangzhou</strain>
    </source>
</reference>
<sequence>MFDCFDHCNNVGSGISEIPIEIQRDYTSSIHEEGKKQIGRSRSTMLELDEIKKHFDVPITKAAKEMKVGLTVLKKRCRELNIMRWPHRKIKSLKSLINSVKELGLTNEIGMLEEHKRMVEKIPQMELTEETKKLRQACFKANYKRRRAMAPLA</sequence>
<evidence type="ECO:0000256" key="2">
    <source>
        <dbReference type="ARBA" id="ARBA00023015"/>
    </source>
</evidence>
<evidence type="ECO:0000256" key="6">
    <source>
        <dbReference type="ARBA" id="ARBA00023242"/>
    </source>
</evidence>